<gene>
    <name evidence="14" type="ORF">Ga0076813_15394</name>
</gene>
<feature type="transmembrane region" description="Helical" evidence="10">
    <location>
        <begin position="15"/>
        <end position="37"/>
    </location>
</feature>
<comment type="similarity">
    <text evidence="6">Belongs to the methyl-accepting chemotaxis (MCP) protein family.</text>
</comment>
<dbReference type="FunFam" id="1.10.287.950:FF:000001">
    <property type="entry name" value="Methyl-accepting chemotaxis sensory transducer"/>
    <property type="match status" value="1"/>
</dbReference>
<evidence type="ECO:0000256" key="7">
    <source>
        <dbReference type="PROSITE-ProRule" id="PRU00284"/>
    </source>
</evidence>
<dbReference type="Pfam" id="PF00015">
    <property type="entry name" value="MCPsignal"/>
    <property type="match status" value="1"/>
</dbReference>
<dbReference type="InterPro" id="IPR004090">
    <property type="entry name" value="Chemotax_Me-accpt_rcpt"/>
</dbReference>
<evidence type="ECO:0000256" key="5">
    <source>
        <dbReference type="ARBA" id="ARBA00023224"/>
    </source>
</evidence>
<evidence type="ECO:0000256" key="9">
    <source>
        <dbReference type="SAM" id="MobiDB-lite"/>
    </source>
</evidence>
<dbReference type="PROSITE" id="PS50111">
    <property type="entry name" value="CHEMOTAXIS_TRANSDUC_2"/>
    <property type="match status" value="1"/>
</dbReference>
<keyword evidence="5 7" id="KW-0807">Transducer</keyword>
<name>A0A0T5Z929_9GAMM</name>
<proteinExistence type="inferred from homology"/>
<evidence type="ECO:0000256" key="10">
    <source>
        <dbReference type="SAM" id="Phobius"/>
    </source>
</evidence>
<accession>A0A0T5Z929</accession>
<dbReference type="PRINTS" id="PR00260">
    <property type="entry name" value="CHEMTRNSDUCR"/>
</dbReference>
<dbReference type="InterPro" id="IPR004089">
    <property type="entry name" value="MCPsignal_dom"/>
</dbReference>
<reference evidence="14 15" key="1">
    <citation type="submission" date="2015-11" db="EMBL/GenBank/DDBJ databases">
        <title>The genome of Candidatus Endoriftia persephone in Ridgeia piscesae and population structure of the North Eastern Pacific vestimentiferan symbionts.</title>
        <authorList>
            <person name="Perez M."/>
            <person name="Juniper K.S."/>
        </authorList>
    </citation>
    <scope>NUCLEOTIDE SEQUENCE [LARGE SCALE GENOMIC DNA]</scope>
    <source>
        <strain evidence="14">Ind10</strain>
    </source>
</reference>
<feature type="transmembrane region" description="Helical" evidence="10">
    <location>
        <begin position="324"/>
        <end position="348"/>
    </location>
</feature>
<comment type="caution">
    <text evidence="14">The sequence shown here is derived from an EMBL/GenBank/DDBJ whole genome shotgun (WGS) entry which is preliminary data.</text>
</comment>
<dbReference type="InterPro" id="IPR024478">
    <property type="entry name" value="HlyB_4HB_MCP"/>
</dbReference>
<feature type="domain" description="Methyl-accepting transducer" evidence="11">
    <location>
        <begin position="408"/>
        <end position="643"/>
    </location>
</feature>
<feature type="domain" description="HAMP" evidence="13">
    <location>
        <begin position="350"/>
        <end position="403"/>
    </location>
</feature>
<evidence type="ECO:0000313" key="14">
    <source>
        <dbReference type="EMBL" id="KRT59385.1"/>
    </source>
</evidence>
<evidence type="ECO:0000256" key="1">
    <source>
        <dbReference type="ARBA" id="ARBA00004141"/>
    </source>
</evidence>
<dbReference type="InterPro" id="IPR001763">
    <property type="entry name" value="Rhodanese-like_dom"/>
</dbReference>
<dbReference type="PANTHER" id="PTHR32089:SF119">
    <property type="entry name" value="METHYL-ACCEPTING CHEMOTAXIS PROTEIN CTPL"/>
    <property type="match status" value="1"/>
</dbReference>
<protein>
    <submittedName>
        <fullName evidence="14">Methyl-accepting chemotaxis protein</fullName>
    </submittedName>
</protein>
<dbReference type="Pfam" id="PF12729">
    <property type="entry name" value="4HB_MCP_1"/>
    <property type="match status" value="1"/>
</dbReference>
<dbReference type="PANTHER" id="PTHR32089">
    <property type="entry name" value="METHYL-ACCEPTING CHEMOTAXIS PROTEIN MCPB"/>
    <property type="match status" value="1"/>
</dbReference>
<evidence type="ECO:0000256" key="2">
    <source>
        <dbReference type="ARBA" id="ARBA00022692"/>
    </source>
</evidence>
<keyword evidence="3 10" id="KW-1133">Transmembrane helix</keyword>
<dbReference type="Pfam" id="PF00672">
    <property type="entry name" value="HAMP"/>
    <property type="match status" value="1"/>
</dbReference>
<dbReference type="RefSeq" id="WP_057956406.1">
    <property type="nucleotide sequence ID" value="NZ_KQ556927.1"/>
</dbReference>
<dbReference type="AlphaFoldDB" id="A0A0T5Z929"/>
<dbReference type="SUPFAM" id="SSF58104">
    <property type="entry name" value="Methyl-accepting chemotaxis protein (MCP) signaling domain"/>
    <property type="match status" value="1"/>
</dbReference>
<evidence type="ECO:0000259" key="11">
    <source>
        <dbReference type="PROSITE" id="PS50111"/>
    </source>
</evidence>
<evidence type="ECO:0000313" key="15">
    <source>
        <dbReference type="Proteomes" id="UP000051276"/>
    </source>
</evidence>
<dbReference type="GO" id="GO:0007165">
    <property type="term" value="P:signal transduction"/>
    <property type="evidence" value="ECO:0007669"/>
    <property type="project" value="UniProtKB-KW"/>
</dbReference>
<evidence type="ECO:0000256" key="3">
    <source>
        <dbReference type="ARBA" id="ARBA00022989"/>
    </source>
</evidence>
<dbReference type="InterPro" id="IPR003660">
    <property type="entry name" value="HAMP_dom"/>
</dbReference>
<dbReference type="Gene3D" id="1.10.287.950">
    <property type="entry name" value="Methyl-accepting chemotaxis protein"/>
    <property type="match status" value="1"/>
</dbReference>
<dbReference type="SMART" id="SM00283">
    <property type="entry name" value="MA"/>
    <property type="match status" value="1"/>
</dbReference>
<dbReference type="EMBL" id="LMXI01000155">
    <property type="protein sequence ID" value="KRT59385.1"/>
    <property type="molecule type" value="Genomic_DNA"/>
</dbReference>
<evidence type="ECO:0000256" key="6">
    <source>
        <dbReference type="ARBA" id="ARBA00029447"/>
    </source>
</evidence>
<dbReference type="Proteomes" id="UP000051276">
    <property type="component" value="Unassembled WGS sequence"/>
</dbReference>
<feature type="coiled-coil region" evidence="8">
    <location>
        <begin position="235"/>
        <end position="262"/>
    </location>
</feature>
<sequence>MISKQFQKFTISQKLWGGSAIVIAVLIALGSITYLNVNKLGAEIDSVVKKNQPAALISKELQTQLKQSYANLGLYLLSSEPHYKAAYQRDISQANNLLAQLAKLSAADSNQKAIQWVTDAEATIDKLIKLNKVLFHIADNTELKIPGYAHARQNISPITSQASAVLANLRLSLTDYSDEIDSQEEMEHYHHILHETAKIESLWLKVANEIRAYLTFRQSTQIENIHAYLESLKGSQQGLAKMEELELEVEEALLELEAAREAIESPLQSLIRLHSGEHWRRDVQLIRTKVAPLQQQLDSIIEALVKYNSDQISQTSENLLQNSAAVITMTITLIPGGILITLLVVWFISRLITEPVNQAVHAMLDVARSGNLAQRLDDSGKDEIAALAGGFNQFVEKIKCVIDLVIISSNSLAEESKRMNLATQRSKTQASEQQSNISDVSSAINELSAAAEQVATNAAAAQAAHQASEDANAGWEIVEKAVASIQELASEVNGATTVIQRVEADSESIGTVIAIIRTVSEQTNLLALNAAIEAARAGEHGRGFAVVADEVRTLSERIHAETDEIQRKVESLQRGSREAVETMKRGAEKSQESVEMAVTAGEALQSITKSVTTITEMNEGIAHLTEDQTRNSDSIRNRAANINQIAQQTADTANTASLSSNEFTIMAAQLQDLVKQFLLTPEESPPQENSPQQARLAPLPEPTQKRQTKRADIELF</sequence>
<dbReference type="GO" id="GO:0006935">
    <property type="term" value="P:chemotaxis"/>
    <property type="evidence" value="ECO:0007669"/>
    <property type="project" value="InterPro"/>
</dbReference>
<organism evidence="14 15">
    <name type="scientific">endosymbiont of Ridgeia piscesae</name>
    <dbReference type="NCBI Taxonomy" id="54398"/>
    <lineage>
        <taxon>Bacteria</taxon>
        <taxon>Pseudomonadati</taxon>
        <taxon>Pseudomonadota</taxon>
        <taxon>Gammaproteobacteria</taxon>
        <taxon>sulfur-oxidizing symbionts</taxon>
    </lineage>
</organism>
<dbReference type="GO" id="GO:0016020">
    <property type="term" value="C:membrane"/>
    <property type="evidence" value="ECO:0007669"/>
    <property type="project" value="UniProtKB-SubCell"/>
</dbReference>
<feature type="region of interest" description="Disordered" evidence="9">
    <location>
        <begin position="680"/>
        <end position="716"/>
    </location>
</feature>
<keyword evidence="4 10" id="KW-0472">Membrane</keyword>
<keyword evidence="8" id="KW-0175">Coiled coil</keyword>
<keyword evidence="2 10" id="KW-0812">Transmembrane</keyword>
<dbReference type="PROSITE" id="PS50885">
    <property type="entry name" value="HAMP"/>
    <property type="match status" value="1"/>
</dbReference>
<dbReference type="SMART" id="SM00304">
    <property type="entry name" value="HAMP"/>
    <property type="match status" value="1"/>
</dbReference>
<dbReference type="CDD" id="cd06225">
    <property type="entry name" value="HAMP"/>
    <property type="match status" value="1"/>
</dbReference>
<dbReference type="STRING" id="54398.Ga0074115_103108"/>
<evidence type="ECO:0000256" key="4">
    <source>
        <dbReference type="ARBA" id="ARBA00023136"/>
    </source>
</evidence>
<dbReference type="GO" id="GO:0004888">
    <property type="term" value="F:transmembrane signaling receptor activity"/>
    <property type="evidence" value="ECO:0007669"/>
    <property type="project" value="InterPro"/>
</dbReference>
<comment type="subcellular location">
    <subcellularLocation>
        <location evidence="1">Membrane</location>
        <topology evidence="1">Multi-pass membrane protein</topology>
    </subcellularLocation>
</comment>
<evidence type="ECO:0000256" key="8">
    <source>
        <dbReference type="SAM" id="Coils"/>
    </source>
</evidence>
<feature type="coiled-coil region" evidence="8">
    <location>
        <begin position="444"/>
        <end position="505"/>
    </location>
</feature>
<dbReference type="PROSITE" id="PS50206">
    <property type="entry name" value="RHODANESE_3"/>
    <property type="match status" value="1"/>
</dbReference>
<evidence type="ECO:0000259" key="12">
    <source>
        <dbReference type="PROSITE" id="PS50206"/>
    </source>
</evidence>
<evidence type="ECO:0000259" key="13">
    <source>
        <dbReference type="PROSITE" id="PS50885"/>
    </source>
</evidence>
<feature type="domain" description="Rhodanese" evidence="12">
    <location>
        <begin position="368"/>
        <end position="403"/>
    </location>
</feature>